<proteinExistence type="predicted"/>
<evidence type="ECO:0000313" key="1">
    <source>
        <dbReference type="EMBL" id="CAB4947275.1"/>
    </source>
</evidence>
<name>A0A6J7JVJ2_9ZZZZ</name>
<protein>
    <submittedName>
        <fullName evidence="1">Unannotated protein</fullName>
    </submittedName>
</protein>
<reference evidence="1" key="1">
    <citation type="submission" date="2020-05" db="EMBL/GenBank/DDBJ databases">
        <authorList>
            <person name="Chiriac C."/>
            <person name="Salcher M."/>
            <person name="Ghai R."/>
            <person name="Kavagutti S V."/>
        </authorList>
    </citation>
    <scope>NUCLEOTIDE SEQUENCE</scope>
</reference>
<accession>A0A6J7JVJ2</accession>
<organism evidence="1">
    <name type="scientific">freshwater metagenome</name>
    <dbReference type="NCBI Taxonomy" id="449393"/>
    <lineage>
        <taxon>unclassified sequences</taxon>
        <taxon>metagenomes</taxon>
        <taxon>ecological metagenomes</taxon>
    </lineage>
</organism>
<dbReference type="EMBL" id="CAFBNE010000035">
    <property type="protein sequence ID" value="CAB4947275.1"/>
    <property type="molecule type" value="Genomic_DNA"/>
</dbReference>
<dbReference type="AlphaFoldDB" id="A0A6J7JVJ2"/>
<sequence>MFPLAVRAGSAIPLNNVHATVAIADFAHRYNHLHRQPNLN</sequence>
<gene>
    <name evidence="1" type="ORF">UFOPK3772_01312</name>
</gene>